<comment type="caution">
    <text evidence="4">The sequence shown here is derived from an EMBL/GenBank/DDBJ whole genome shotgun (WGS) entry which is preliminary data.</text>
</comment>
<dbReference type="InterPro" id="IPR051320">
    <property type="entry name" value="Viral_Replic_Matur_Polypro"/>
</dbReference>
<dbReference type="InterPro" id="IPR043128">
    <property type="entry name" value="Rev_trsase/Diguanyl_cyclase"/>
</dbReference>
<dbReference type="AlphaFoldDB" id="A0A8B6GNF8"/>
<dbReference type="Gene3D" id="2.40.70.10">
    <property type="entry name" value="Acid Proteases"/>
    <property type="match status" value="1"/>
</dbReference>
<dbReference type="InterPro" id="IPR043502">
    <property type="entry name" value="DNA/RNA_pol_sf"/>
</dbReference>
<keyword evidence="5" id="KW-1185">Reference proteome</keyword>
<dbReference type="PANTHER" id="PTHR33064:SF37">
    <property type="entry name" value="RIBONUCLEASE H"/>
    <property type="match status" value="1"/>
</dbReference>
<evidence type="ECO:0000256" key="1">
    <source>
        <dbReference type="SAM" id="MobiDB-lite"/>
    </source>
</evidence>
<name>A0A8B6GNF8_MYTGA</name>
<feature type="compositionally biased region" description="Basic and acidic residues" evidence="1">
    <location>
        <begin position="70"/>
        <end position="79"/>
    </location>
</feature>
<evidence type="ECO:0000259" key="3">
    <source>
        <dbReference type="Pfam" id="PF17919"/>
    </source>
</evidence>
<organism evidence="4 5">
    <name type="scientific">Mytilus galloprovincialis</name>
    <name type="common">Mediterranean mussel</name>
    <dbReference type="NCBI Taxonomy" id="29158"/>
    <lineage>
        <taxon>Eukaryota</taxon>
        <taxon>Metazoa</taxon>
        <taxon>Spiralia</taxon>
        <taxon>Lophotrochozoa</taxon>
        <taxon>Mollusca</taxon>
        <taxon>Bivalvia</taxon>
        <taxon>Autobranchia</taxon>
        <taxon>Pteriomorphia</taxon>
        <taxon>Mytilida</taxon>
        <taxon>Mytiloidea</taxon>
        <taxon>Mytilidae</taxon>
        <taxon>Mytilinae</taxon>
        <taxon>Mytilus</taxon>
    </lineage>
</organism>
<dbReference type="SUPFAM" id="SSF56672">
    <property type="entry name" value="DNA/RNA polymerases"/>
    <property type="match status" value="1"/>
</dbReference>
<feature type="domain" description="Reverse transcriptase/retrotransposon-derived protein RNase H-like" evidence="3">
    <location>
        <begin position="752"/>
        <end position="848"/>
    </location>
</feature>
<evidence type="ECO:0008006" key="6">
    <source>
        <dbReference type="Google" id="ProtNLM"/>
    </source>
</evidence>
<dbReference type="Pfam" id="PF00078">
    <property type="entry name" value="RVT_1"/>
    <property type="match status" value="1"/>
</dbReference>
<dbReference type="PANTHER" id="PTHR33064">
    <property type="entry name" value="POL PROTEIN"/>
    <property type="match status" value="1"/>
</dbReference>
<protein>
    <recommendedName>
        <fullName evidence="6">Reverse transcriptase/retrotransposon-derived protein RNase H-like domain-containing protein</fullName>
    </recommendedName>
</protein>
<dbReference type="Pfam" id="PF17919">
    <property type="entry name" value="RT_RNaseH_2"/>
    <property type="match status" value="1"/>
</dbReference>
<sequence>MASSTRAPKQWCLTKIETVNTFENWRQNLIYTLSLDKNFAPFLVSGTKWEKKTKTTTHRGFANDGEEVPEANRKTREQKRYGTELRARTLASIKPEISQALESLLEELRTTEDAKSMRAAVKRFPKTKQSSFVPRSNFKSCPLCKSAGRPDRHFLSQCTYLPQQDRQFMAKAHNHDNNDSTFQDQFPVASNRVQIQQSPYIDAYYGHNPTRLTIDSGATGNMIRASAATKLNAKITSSSQSAHQADGSSPLTVVGETRLTFTRDKHQLYFEGLVVENLDSDILAGIPFMEKNDISIRPARRQSTCGTSTIRRHNFMARRLHRCKIPNAMVSTDDIFFIEPHKNDSYENLNSWPEPSLVSSVAGNLRIPNLTDEPLVLKRNEHFCNVRSQHIHRIIYEIKSPDHAVATKSQLNKAQVLHSDLVRVDPDGLLQPCIKEKFKSLLRQYDNVFSPTFKGYNGAVGALEAKVNMGPVQPPQRKGRIPQYSKTQLVTLQEKFNELEDIGVFKKPEDIGVTVEYLNPSFLIKKPNGGFRLVTAFADVGRYSKPQPSLMPDVDSTLRQIAQWKHIVISDLTKSFYQIPLHRDSMKYCGVSTPFCGVRVYVRSAMGMPGSETALEELTCRVLGHLVQEGVVAKIADDLYCGGNSPEELLTNWERVLQALQKCSLNLSATKTIIAPKQATILGWIWELGSIRASPHRIATLSNCQPPKTVRALRSFVGAYKVLSRVIKNSSGFLSLLENAVARSESKDTILWTEELNSAFTSAQNALSTNRSIALPRPNDQLWIVTDGALKTCGLGATLYINRNDKLLLAGFFSAKLRQAQRQWLPCEIEALSIAGSIKHFSPYIIQRYLQHVF</sequence>
<evidence type="ECO:0000313" key="5">
    <source>
        <dbReference type="Proteomes" id="UP000596742"/>
    </source>
</evidence>
<gene>
    <name evidence="4" type="ORF">MGAL_10B049232</name>
</gene>
<dbReference type="InterPro" id="IPR021109">
    <property type="entry name" value="Peptidase_aspartic_dom_sf"/>
</dbReference>
<dbReference type="InterPro" id="IPR041577">
    <property type="entry name" value="RT_RNaseH_2"/>
</dbReference>
<proteinExistence type="predicted"/>
<feature type="region of interest" description="Disordered" evidence="1">
    <location>
        <begin position="54"/>
        <end position="79"/>
    </location>
</feature>
<reference evidence="4" key="1">
    <citation type="submission" date="2018-11" db="EMBL/GenBank/DDBJ databases">
        <authorList>
            <person name="Alioto T."/>
            <person name="Alioto T."/>
        </authorList>
    </citation>
    <scope>NUCLEOTIDE SEQUENCE</scope>
</reference>
<dbReference type="InterPro" id="IPR000477">
    <property type="entry name" value="RT_dom"/>
</dbReference>
<dbReference type="OrthoDB" id="6141573at2759"/>
<dbReference type="CDD" id="cd00303">
    <property type="entry name" value="retropepsin_like"/>
    <property type="match status" value="1"/>
</dbReference>
<dbReference type="Gene3D" id="3.30.70.270">
    <property type="match status" value="2"/>
</dbReference>
<accession>A0A8B6GNF8</accession>
<dbReference type="Proteomes" id="UP000596742">
    <property type="component" value="Unassembled WGS sequence"/>
</dbReference>
<evidence type="ECO:0000259" key="2">
    <source>
        <dbReference type="Pfam" id="PF00078"/>
    </source>
</evidence>
<dbReference type="EMBL" id="UYJE01008763">
    <property type="protein sequence ID" value="VDI67074.1"/>
    <property type="molecule type" value="Genomic_DNA"/>
</dbReference>
<dbReference type="Gene3D" id="3.10.10.10">
    <property type="entry name" value="HIV Type 1 Reverse Transcriptase, subunit A, domain 1"/>
    <property type="match status" value="1"/>
</dbReference>
<evidence type="ECO:0000313" key="4">
    <source>
        <dbReference type="EMBL" id="VDI67074.1"/>
    </source>
</evidence>
<feature type="domain" description="Reverse transcriptase" evidence="2">
    <location>
        <begin position="542"/>
        <end position="684"/>
    </location>
</feature>